<dbReference type="OrthoDB" id="5086500at2759"/>
<evidence type="ECO:0000313" key="2">
    <source>
        <dbReference type="EMBL" id="CAD0096932.1"/>
    </source>
</evidence>
<keyword evidence="3" id="KW-1185">Reference proteome</keyword>
<feature type="chain" id="PRO_5040283635" evidence="1">
    <location>
        <begin position="19"/>
        <end position="245"/>
    </location>
</feature>
<evidence type="ECO:0000256" key="1">
    <source>
        <dbReference type="SAM" id="SignalP"/>
    </source>
</evidence>
<dbReference type="EMBL" id="CAIJEO010000007">
    <property type="protein sequence ID" value="CAD0096932.1"/>
    <property type="molecule type" value="Genomic_DNA"/>
</dbReference>
<gene>
    <name evidence="2" type="ORF">AWRI4233_LOCUS5974</name>
</gene>
<reference evidence="2" key="1">
    <citation type="submission" date="2020-06" db="EMBL/GenBank/DDBJ databases">
        <authorList>
            <person name="Onetto C."/>
        </authorList>
    </citation>
    <scope>NUCLEOTIDE SEQUENCE</scope>
</reference>
<sequence length="245" mass="26859">MQYKNLFALSSLLSLARAAPKSFLSKRIDQDEITWGPLIGLGPTVDGVEIVGVVATIYPGNMPKTQAGGLYNWIGINNETETGDLVQGIVGSYSHGESECKEVYGWDTKLNNWNQYVGEERTLAATPEDGITFNYTLVNQKTGLWYQTARNARTGALYAEYNKTSPTMTMVNTAVECQSCTPPTDVQYWKDITIKLSGADKNFGSTLYQSNNATNTKPFAIDNGKIWKIQNVTIPVVPPVADVVA</sequence>
<organism evidence="2 3">
    <name type="scientific">Aureobasidium mustum</name>
    <dbReference type="NCBI Taxonomy" id="2773714"/>
    <lineage>
        <taxon>Eukaryota</taxon>
        <taxon>Fungi</taxon>
        <taxon>Dikarya</taxon>
        <taxon>Ascomycota</taxon>
        <taxon>Pezizomycotina</taxon>
        <taxon>Dothideomycetes</taxon>
        <taxon>Dothideomycetidae</taxon>
        <taxon>Dothideales</taxon>
        <taxon>Saccotheciaceae</taxon>
        <taxon>Aureobasidium</taxon>
    </lineage>
</organism>
<accession>A0A9N8PJ15</accession>
<keyword evidence="1" id="KW-0732">Signal</keyword>
<dbReference type="AlphaFoldDB" id="A0A9N8PJ15"/>
<protein>
    <submittedName>
        <fullName evidence="2">Uncharacterized protein</fullName>
    </submittedName>
</protein>
<proteinExistence type="predicted"/>
<feature type="signal peptide" evidence="1">
    <location>
        <begin position="1"/>
        <end position="18"/>
    </location>
</feature>
<comment type="caution">
    <text evidence="2">The sequence shown here is derived from an EMBL/GenBank/DDBJ whole genome shotgun (WGS) entry which is preliminary data.</text>
</comment>
<name>A0A9N8PJ15_9PEZI</name>
<evidence type="ECO:0000313" key="3">
    <source>
        <dbReference type="Proteomes" id="UP000714618"/>
    </source>
</evidence>
<dbReference type="Proteomes" id="UP000714618">
    <property type="component" value="Unassembled WGS sequence"/>
</dbReference>